<name>A0ABT8IUB5_9MICO</name>
<keyword evidence="1" id="KW-0472">Membrane</keyword>
<keyword evidence="1" id="KW-0812">Transmembrane</keyword>
<evidence type="ECO:0000313" key="2">
    <source>
        <dbReference type="EMBL" id="MDN4596381.1"/>
    </source>
</evidence>
<feature type="transmembrane region" description="Helical" evidence="1">
    <location>
        <begin position="42"/>
        <end position="63"/>
    </location>
</feature>
<dbReference type="PANTHER" id="PTHR37305:SF1">
    <property type="entry name" value="MEMBRANE PROTEIN"/>
    <property type="match status" value="1"/>
</dbReference>
<evidence type="ECO:0000313" key="3">
    <source>
        <dbReference type="Proteomes" id="UP001174210"/>
    </source>
</evidence>
<feature type="transmembrane region" description="Helical" evidence="1">
    <location>
        <begin position="211"/>
        <end position="231"/>
    </location>
</feature>
<dbReference type="Proteomes" id="UP001174210">
    <property type="component" value="Unassembled WGS sequence"/>
</dbReference>
<reference evidence="2" key="1">
    <citation type="submission" date="2023-03" db="EMBL/GenBank/DDBJ databases">
        <title>MT1 and MT2 Draft Genomes of Novel Species.</title>
        <authorList>
            <person name="Venkateswaran K."/>
        </authorList>
    </citation>
    <scope>NUCLEOTIDE SEQUENCE</scope>
    <source>
        <strain evidence="2">F6_8S_P_1A</strain>
    </source>
</reference>
<gene>
    <name evidence="2" type="ORF">P5G59_04450</name>
</gene>
<dbReference type="PANTHER" id="PTHR37305">
    <property type="entry name" value="INTEGRAL MEMBRANE PROTEIN-RELATED"/>
    <property type="match status" value="1"/>
</dbReference>
<proteinExistence type="predicted"/>
<feature type="transmembrane region" description="Helical" evidence="1">
    <location>
        <begin position="180"/>
        <end position="204"/>
    </location>
</feature>
<accession>A0ABT8IUB5</accession>
<dbReference type="Pfam" id="PF12679">
    <property type="entry name" value="ABC2_membrane_2"/>
    <property type="match status" value="1"/>
</dbReference>
<feature type="transmembrane region" description="Helical" evidence="1">
    <location>
        <begin position="135"/>
        <end position="160"/>
    </location>
</feature>
<keyword evidence="3" id="KW-1185">Reference proteome</keyword>
<dbReference type="EMBL" id="JAROCB010000001">
    <property type="protein sequence ID" value="MDN4596381.1"/>
    <property type="molecule type" value="Genomic_DNA"/>
</dbReference>
<evidence type="ECO:0000256" key="1">
    <source>
        <dbReference type="SAM" id="Phobius"/>
    </source>
</evidence>
<organism evidence="2 3">
    <name type="scientific">Leifsonia virtsii</name>
    <dbReference type="NCBI Taxonomy" id="3035915"/>
    <lineage>
        <taxon>Bacteria</taxon>
        <taxon>Bacillati</taxon>
        <taxon>Actinomycetota</taxon>
        <taxon>Actinomycetes</taxon>
        <taxon>Micrococcales</taxon>
        <taxon>Microbacteriaceae</taxon>
        <taxon>Leifsonia</taxon>
    </lineage>
</organism>
<keyword evidence="1" id="KW-1133">Transmembrane helix</keyword>
<feature type="transmembrane region" description="Helical" evidence="1">
    <location>
        <begin position="96"/>
        <end position="114"/>
    </location>
</feature>
<comment type="caution">
    <text evidence="2">The sequence shown here is derived from an EMBL/GenBank/DDBJ whole genome shotgun (WGS) entry which is preliminary data.</text>
</comment>
<feature type="transmembrane region" description="Helical" evidence="1">
    <location>
        <begin position="263"/>
        <end position="284"/>
    </location>
</feature>
<dbReference type="RefSeq" id="WP_301216386.1">
    <property type="nucleotide sequence ID" value="NZ_JAROCB010000001.1"/>
</dbReference>
<sequence length="289" mass="29607">MSTATASTHTAPGHPHSSLGRLNFARVVRSEWIKLRTLRSTFWTLGSAVVLVVGIATLVAAAIPEKSVLVGEVPAARRAAIEAQASAFGTTAATSGLTFASLVIAVLGVLVISGEFSTGMIRSSFTAVPRRFPVFAAKTLVLFVVAFVIGLISSAASWAVAIPILNGKGYSGDLTSSDTLWAILGAALYLGLVAVFSLGVGAILKSTAGGIAAALGVLLVLPIIASVVSGLTRTEWLADAQRYLLSNAGQGISGVANGGLEPWVNVVTVLVWSAVAFIVGAVLLQRRDA</sequence>
<protein>
    <submittedName>
        <fullName evidence="2">ABC transporter permease subunit</fullName>
    </submittedName>
</protein>